<dbReference type="Gene3D" id="1.20.1280.50">
    <property type="match status" value="1"/>
</dbReference>
<comment type="caution">
    <text evidence="2">The sequence shown here is derived from an EMBL/GenBank/DDBJ whole genome shotgun (WGS) entry which is preliminary data.</text>
</comment>
<evidence type="ECO:0000313" key="2">
    <source>
        <dbReference type="EMBL" id="KAK0442710.1"/>
    </source>
</evidence>
<name>A0AA39JIS8_ARMTA</name>
<dbReference type="InterPro" id="IPR001810">
    <property type="entry name" value="F-box_dom"/>
</dbReference>
<dbReference type="AlphaFoldDB" id="A0AA39JIS8"/>
<dbReference type="GeneID" id="85349210"/>
<dbReference type="Proteomes" id="UP001175211">
    <property type="component" value="Unassembled WGS sequence"/>
</dbReference>
<accession>A0AA39JIS8</accession>
<dbReference type="Pfam" id="PF12937">
    <property type="entry name" value="F-box-like"/>
    <property type="match status" value="1"/>
</dbReference>
<dbReference type="EMBL" id="JAUEPS010000063">
    <property type="protein sequence ID" value="KAK0442710.1"/>
    <property type="molecule type" value="Genomic_DNA"/>
</dbReference>
<proteinExistence type="predicted"/>
<dbReference type="PANTHER" id="PTHR38926">
    <property type="entry name" value="F-BOX DOMAIN CONTAINING PROTEIN, EXPRESSED"/>
    <property type="match status" value="1"/>
</dbReference>
<reference evidence="2" key="1">
    <citation type="submission" date="2023-06" db="EMBL/GenBank/DDBJ databases">
        <authorList>
            <consortium name="Lawrence Berkeley National Laboratory"/>
            <person name="Ahrendt S."/>
            <person name="Sahu N."/>
            <person name="Indic B."/>
            <person name="Wong-Bajracharya J."/>
            <person name="Merenyi Z."/>
            <person name="Ke H.-M."/>
            <person name="Monk M."/>
            <person name="Kocsube S."/>
            <person name="Drula E."/>
            <person name="Lipzen A."/>
            <person name="Balint B."/>
            <person name="Henrissat B."/>
            <person name="Andreopoulos B."/>
            <person name="Martin F.M."/>
            <person name="Harder C.B."/>
            <person name="Rigling D."/>
            <person name="Ford K.L."/>
            <person name="Foster G.D."/>
            <person name="Pangilinan J."/>
            <person name="Papanicolaou A."/>
            <person name="Barry K."/>
            <person name="LaButti K."/>
            <person name="Viragh M."/>
            <person name="Koriabine M."/>
            <person name="Yan M."/>
            <person name="Riley R."/>
            <person name="Champramary S."/>
            <person name="Plett K.L."/>
            <person name="Tsai I.J."/>
            <person name="Slot J."/>
            <person name="Sipos G."/>
            <person name="Plett J."/>
            <person name="Nagy L.G."/>
            <person name="Grigoriev I.V."/>
        </authorList>
    </citation>
    <scope>NUCLEOTIDE SEQUENCE</scope>
    <source>
        <strain evidence="2">CCBAS 213</strain>
    </source>
</reference>
<keyword evidence="3" id="KW-1185">Reference proteome</keyword>
<organism evidence="2 3">
    <name type="scientific">Armillaria tabescens</name>
    <name type="common">Ringless honey mushroom</name>
    <name type="synonym">Agaricus tabescens</name>
    <dbReference type="NCBI Taxonomy" id="1929756"/>
    <lineage>
        <taxon>Eukaryota</taxon>
        <taxon>Fungi</taxon>
        <taxon>Dikarya</taxon>
        <taxon>Basidiomycota</taxon>
        <taxon>Agaricomycotina</taxon>
        <taxon>Agaricomycetes</taxon>
        <taxon>Agaricomycetidae</taxon>
        <taxon>Agaricales</taxon>
        <taxon>Marasmiineae</taxon>
        <taxon>Physalacriaceae</taxon>
        <taxon>Desarmillaria</taxon>
    </lineage>
</organism>
<gene>
    <name evidence="2" type="ORF">EV420DRAFT_1074475</name>
</gene>
<dbReference type="RefSeq" id="XP_060324397.1">
    <property type="nucleotide sequence ID" value="XM_060465662.1"/>
</dbReference>
<dbReference type="InterPro" id="IPR036047">
    <property type="entry name" value="F-box-like_dom_sf"/>
</dbReference>
<sequence>MKSTFKDDDVYSWPSTIICHKCSRSLPSSKDPTLSSSELFQRLHEGYSPAESELKSISGVHSQIVKEVVAYDVEILRLLQTLENLHRDRDRLRTYADHYGTLISPVRRLPYDVLLQIFREVCRKQYNIHAPQMSLRLGLVCKHWRAITLDSPSLWSTITIPLNFFPWSRWSARDKIVQIQLLRSEQIPLTLEFLTLDVDDHDHAFNSIVQSLHGQRHRIRQVECSLSALPLLQSDMLEAAEDMVIMGHSCTEPLNHYTLHVPNLRSLTIGDHVPLRRVDIPQHLHTLNLVLRRKDFISVLDSLPGMCKLRYLTIEARGTWHSNRNVNPICLNTVTSLTLRSLHPSNDNTSYFLRSIHVPALSHFTIVGGSLQLDAIKSLLERSSPPLKSLEIMTNVNTVPVDLPKFMAILQAVPGLTTLAIHEQRSNVAVTASLLRELVFDGDHEPLLPKLEHLELVSGTPWTDVEKTIMHLIQSRHGGCTSYRGRRTDAPLKSVMLNWQVLCTKPVFQEMRRTGLQIWEILPMQRIIR</sequence>
<evidence type="ECO:0000259" key="1">
    <source>
        <dbReference type="Pfam" id="PF12937"/>
    </source>
</evidence>
<protein>
    <recommendedName>
        <fullName evidence="1">F-box domain-containing protein</fullName>
    </recommendedName>
</protein>
<dbReference type="SUPFAM" id="SSF81383">
    <property type="entry name" value="F-box domain"/>
    <property type="match status" value="1"/>
</dbReference>
<evidence type="ECO:0000313" key="3">
    <source>
        <dbReference type="Proteomes" id="UP001175211"/>
    </source>
</evidence>
<dbReference type="PANTHER" id="PTHR38926:SF5">
    <property type="entry name" value="F-BOX AND LEUCINE-RICH REPEAT PROTEIN 6"/>
    <property type="match status" value="1"/>
</dbReference>
<feature type="domain" description="F-box" evidence="1">
    <location>
        <begin position="107"/>
        <end position="160"/>
    </location>
</feature>